<dbReference type="InterPro" id="IPR032675">
    <property type="entry name" value="LRR_dom_sf"/>
</dbReference>
<dbReference type="HOGENOM" id="CLU_028913_0_1_1"/>
<dbReference type="Gene3D" id="3.80.10.10">
    <property type="entry name" value="Ribonuclease Inhibitor"/>
    <property type="match status" value="1"/>
</dbReference>
<gene>
    <name evidence="1" type="ORF">RirG_037380</name>
</gene>
<dbReference type="EMBL" id="JEMT01012337">
    <property type="protein sequence ID" value="EXX75960.1"/>
    <property type="molecule type" value="Genomic_DNA"/>
</dbReference>
<proteinExistence type="predicted"/>
<dbReference type="AlphaFoldDB" id="A0A015K8T9"/>
<accession>A0A015K8T9</accession>
<evidence type="ECO:0000313" key="2">
    <source>
        <dbReference type="Proteomes" id="UP000022910"/>
    </source>
</evidence>
<keyword evidence="2" id="KW-1185">Reference proteome</keyword>
<dbReference type="Proteomes" id="UP000022910">
    <property type="component" value="Unassembled WGS sequence"/>
</dbReference>
<dbReference type="OrthoDB" id="2332752at2759"/>
<dbReference type="SUPFAM" id="SSF52047">
    <property type="entry name" value="RNI-like"/>
    <property type="match status" value="1"/>
</dbReference>
<organism evidence="1 2">
    <name type="scientific">Rhizophagus irregularis (strain DAOM 197198w)</name>
    <name type="common">Glomus intraradices</name>
    <dbReference type="NCBI Taxonomy" id="1432141"/>
    <lineage>
        <taxon>Eukaryota</taxon>
        <taxon>Fungi</taxon>
        <taxon>Fungi incertae sedis</taxon>
        <taxon>Mucoromycota</taxon>
        <taxon>Glomeromycotina</taxon>
        <taxon>Glomeromycetes</taxon>
        <taxon>Glomerales</taxon>
        <taxon>Glomeraceae</taxon>
        <taxon>Rhizophagus</taxon>
    </lineage>
</organism>
<reference evidence="1 2" key="1">
    <citation type="submission" date="2014-02" db="EMBL/GenBank/DDBJ databases">
        <title>Single nucleus genome sequencing reveals high similarity among nuclei of an endomycorrhizal fungus.</title>
        <authorList>
            <person name="Lin K."/>
            <person name="Geurts R."/>
            <person name="Zhang Z."/>
            <person name="Limpens E."/>
            <person name="Saunders D.G."/>
            <person name="Mu D."/>
            <person name="Pang E."/>
            <person name="Cao H."/>
            <person name="Cha H."/>
            <person name="Lin T."/>
            <person name="Zhou Q."/>
            <person name="Shang Y."/>
            <person name="Li Y."/>
            <person name="Ivanov S."/>
            <person name="Sharma T."/>
            <person name="Velzen R.V."/>
            <person name="Ruijter N.D."/>
            <person name="Aanen D.K."/>
            <person name="Win J."/>
            <person name="Kamoun S."/>
            <person name="Bisseling T."/>
            <person name="Huang S."/>
        </authorList>
    </citation>
    <scope>NUCLEOTIDE SEQUENCE [LARGE SCALE GENOMIC DNA]</scope>
    <source>
        <strain evidence="2">DAOM197198w</strain>
    </source>
</reference>
<protein>
    <submittedName>
        <fullName evidence="1">Uncharacterized protein</fullName>
    </submittedName>
</protein>
<sequence>MSPALPTECLVEILKILNTSYTLYPCIFVNRTWCTAAMPLLWSDPWKHIFECYEEEEDDELSEMLISTYISCLSENDHNYLIGSGVILMDWMKRKPCFDYPAFLRNINFNDISYSIEKFICKNIEKDDYDSRLINFLIEKIGNLFMKKIQRLDYLQFLDRFDQITHVDYSPLVLRNLPKAKNAFCQIRKFVCRGDTNYEFLIALSKCCKLIEDLEVLDIYEDNNALALLISSQISLRSFRLEVSNNTPRNFEIINIQNSFKGIETLIDLQLYKKLLPLNLFTKCNGLQKLHFDSKHDDIQGLEDFVKRKFPDLRDLKIRVKNINILQFSQLINNTQGFDKLCISGNVKDPENAIIFRDSIIKKCINLYSLSLAFQPIEIFIPTLPILFKTFKNLQFLDLMLSASIDKINIGDELIEAALYIPKQLCYIHFPKNWYCDRESNKKFFDVLDRKNMNLTILLHV</sequence>
<name>A0A015K8T9_RHIIW</name>
<comment type="caution">
    <text evidence="1">The sequence shown here is derived from an EMBL/GenBank/DDBJ whole genome shotgun (WGS) entry which is preliminary data.</text>
</comment>
<evidence type="ECO:0000313" key="1">
    <source>
        <dbReference type="EMBL" id="EXX75960.1"/>
    </source>
</evidence>